<dbReference type="InterPro" id="IPR039542">
    <property type="entry name" value="Erv_N"/>
</dbReference>
<dbReference type="Pfam" id="PF07970">
    <property type="entry name" value="COPIIcoated_ERV"/>
    <property type="match status" value="1"/>
</dbReference>
<feature type="transmembrane region" description="Helical" evidence="6">
    <location>
        <begin position="321"/>
        <end position="343"/>
    </location>
</feature>
<keyword evidence="4 6" id="KW-1133">Transmembrane helix</keyword>
<name>A0AAV8VZK5_9CUCU</name>
<feature type="domain" description="Endoplasmic reticulum vesicle transporter C-terminal" evidence="7">
    <location>
        <begin position="174"/>
        <end position="339"/>
    </location>
</feature>
<accession>A0AAV8VZK5</accession>
<evidence type="ECO:0000259" key="8">
    <source>
        <dbReference type="Pfam" id="PF13850"/>
    </source>
</evidence>
<dbReference type="InterPro" id="IPR045888">
    <property type="entry name" value="Erv"/>
</dbReference>
<evidence type="ECO:0000256" key="2">
    <source>
        <dbReference type="ARBA" id="ARBA00005648"/>
    </source>
</evidence>
<dbReference type="PANTHER" id="PTHR10984:SF30">
    <property type="entry name" value="ENDOPLASMIC RETICULUM-GOLGI INTERMEDIATE COMPARTMENT PROTEIN 2"/>
    <property type="match status" value="1"/>
</dbReference>
<dbReference type="Pfam" id="PF13850">
    <property type="entry name" value="ERGIC_N"/>
    <property type="match status" value="1"/>
</dbReference>
<dbReference type="AlphaFoldDB" id="A0AAV8VZK5"/>
<evidence type="ECO:0000256" key="6">
    <source>
        <dbReference type="SAM" id="Phobius"/>
    </source>
</evidence>
<keyword evidence="10" id="KW-1185">Reference proteome</keyword>
<comment type="subcellular location">
    <subcellularLocation>
        <location evidence="1">Endoplasmic reticulum-Golgi intermediate compartment membrane</location>
        <topology evidence="1">Multi-pass membrane protein</topology>
    </subcellularLocation>
</comment>
<dbReference type="GO" id="GO:0005783">
    <property type="term" value="C:endoplasmic reticulum"/>
    <property type="evidence" value="ECO:0007669"/>
    <property type="project" value="TreeGrafter"/>
</dbReference>
<dbReference type="GO" id="GO:0006890">
    <property type="term" value="P:retrograde vesicle-mediated transport, Golgi to endoplasmic reticulum"/>
    <property type="evidence" value="ECO:0007669"/>
    <property type="project" value="TreeGrafter"/>
</dbReference>
<gene>
    <name evidence="9" type="ORF">NQ315_006261</name>
</gene>
<evidence type="ECO:0000256" key="5">
    <source>
        <dbReference type="ARBA" id="ARBA00023136"/>
    </source>
</evidence>
<evidence type="ECO:0000259" key="7">
    <source>
        <dbReference type="Pfam" id="PF07970"/>
    </source>
</evidence>
<keyword evidence="3 6" id="KW-0812">Transmembrane</keyword>
<dbReference type="GO" id="GO:0030134">
    <property type="term" value="C:COPII-coated ER to Golgi transport vesicle"/>
    <property type="evidence" value="ECO:0007669"/>
    <property type="project" value="TreeGrafter"/>
</dbReference>
<evidence type="ECO:0000256" key="3">
    <source>
        <dbReference type="ARBA" id="ARBA00022692"/>
    </source>
</evidence>
<feature type="domain" description="Endoplasmic reticulum vesicle transporter N-terminal" evidence="8">
    <location>
        <begin position="19"/>
        <end position="106"/>
    </location>
</feature>
<organism evidence="9 10">
    <name type="scientific">Exocentrus adspersus</name>
    <dbReference type="NCBI Taxonomy" id="1586481"/>
    <lineage>
        <taxon>Eukaryota</taxon>
        <taxon>Metazoa</taxon>
        <taxon>Ecdysozoa</taxon>
        <taxon>Arthropoda</taxon>
        <taxon>Hexapoda</taxon>
        <taxon>Insecta</taxon>
        <taxon>Pterygota</taxon>
        <taxon>Neoptera</taxon>
        <taxon>Endopterygota</taxon>
        <taxon>Coleoptera</taxon>
        <taxon>Polyphaga</taxon>
        <taxon>Cucujiformia</taxon>
        <taxon>Chrysomeloidea</taxon>
        <taxon>Cerambycidae</taxon>
        <taxon>Lamiinae</taxon>
        <taxon>Acanthocinini</taxon>
        <taxon>Exocentrus</taxon>
    </lineage>
</organism>
<comment type="caution">
    <text evidence="9">The sequence shown here is derived from an EMBL/GenBank/DDBJ whole genome shotgun (WGS) entry which is preliminary data.</text>
</comment>
<protein>
    <recommendedName>
        <fullName evidence="11">Endoplasmic reticulum-Golgi intermediate compartment protein 2</fullName>
    </recommendedName>
</protein>
<sequence length="395" mass="44878">MEVDKVTMLRYRGSRLSKVKKLDIFPKVEETFKETSSVGGTFSIISFMVIIVLVYSEVNYYLNSKFVFKFSPDVDFEEKLKINIDVTIAMPCHNMGADILDSTNQNAFKFGSLEEEDTWFELAPNQQIHFDNKRHFNSYLREEYHAVKDLLWRSRFSTHFGDLPPRSEEPNRPYDACRIYGSLILNKVAGNFHVTAGKSLHLPRGHVHISAFMSERDYNFSHRINKFSFGEPSPGIVHPLEGDEVITKEGMTLFNYFIEVVPTNIDLFLTSANTYQYSVKALSRPIDHDKGSHGMPGLFFKYDMSALRVTIKQERDHLGMFLARLCSIIGGIYVCSGILNSAVQFIVNLIMCNWGNTVLEKGNVHLACDKQPVIAPVQLSCDEPPPVSIIPVPVT</sequence>
<evidence type="ECO:0000256" key="1">
    <source>
        <dbReference type="ARBA" id="ARBA00004457"/>
    </source>
</evidence>
<dbReference type="EMBL" id="JANEYG010000016">
    <property type="protein sequence ID" value="KAJ8919733.1"/>
    <property type="molecule type" value="Genomic_DNA"/>
</dbReference>
<dbReference type="PANTHER" id="PTHR10984">
    <property type="entry name" value="ENDOPLASMIC RETICULUM-GOLGI INTERMEDIATE COMPARTMENT PROTEIN"/>
    <property type="match status" value="1"/>
</dbReference>
<reference evidence="9 10" key="1">
    <citation type="journal article" date="2023" name="Insect Mol. Biol.">
        <title>Genome sequencing provides insights into the evolution of gene families encoding plant cell wall-degrading enzymes in longhorned beetles.</title>
        <authorList>
            <person name="Shin N.R."/>
            <person name="Okamura Y."/>
            <person name="Kirsch R."/>
            <person name="Pauchet Y."/>
        </authorList>
    </citation>
    <scope>NUCLEOTIDE SEQUENCE [LARGE SCALE GENOMIC DNA]</scope>
    <source>
        <strain evidence="9">EAD_L_NR</strain>
    </source>
</reference>
<evidence type="ECO:0000313" key="10">
    <source>
        <dbReference type="Proteomes" id="UP001159042"/>
    </source>
</evidence>
<dbReference type="InterPro" id="IPR012936">
    <property type="entry name" value="Erv_C"/>
</dbReference>
<feature type="transmembrane region" description="Helical" evidence="6">
    <location>
        <begin position="42"/>
        <end position="62"/>
    </location>
</feature>
<dbReference type="Proteomes" id="UP001159042">
    <property type="component" value="Unassembled WGS sequence"/>
</dbReference>
<evidence type="ECO:0008006" key="11">
    <source>
        <dbReference type="Google" id="ProtNLM"/>
    </source>
</evidence>
<dbReference type="GO" id="GO:0033116">
    <property type="term" value="C:endoplasmic reticulum-Golgi intermediate compartment membrane"/>
    <property type="evidence" value="ECO:0007669"/>
    <property type="project" value="UniProtKB-SubCell"/>
</dbReference>
<comment type="similarity">
    <text evidence="2">Belongs to the ERGIC family.</text>
</comment>
<evidence type="ECO:0000313" key="9">
    <source>
        <dbReference type="EMBL" id="KAJ8919733.1"/>
    </source>
</evidence>
<evidence type="ECO:0000256" key="4">
    <source>
        <dbReference type="ARBA" id="ARBA00022989"/>
    </source>
</evidence>
<proteinExistence type="inferred from homology"/>
<keyword evidence="5 6" id="KW-0472">Membrane</keyword>
<dbReference type="GO" id="GO:0006888">
    <property type="term" value="P:endoplasmic reticulum to Golgi vesicle-mediated transport"/>
    <property type="evidence" value="ECO:0007669"/>
    <property type="project" value="TreeGrafter"/>
</dbReference>